<keyword evidence="3" id="KW-0611">Plant defense</keyword>
<dbReference type="OMA" id="KRCAVDN"/>
<dbReference type="GO" id="GO:0006952">
    <property type="term" value="P:defense response"/>
    <property type="evidence" value="ECO:0007669"/>
    <property type="project" value="UniProtKB-KW"/>
</dbReference>
<accession>A0A151R6E7</accession>
<dbReference type="InterPro" id="IPR002182">
    <property type="entry name" value="NB-ARC"/>
</dbReference>
<dbReference type="Gene3D" id="1.10.8.430">
    <property type="entry name" value="Helical domain of apoptotic protease-activating factors"/>
    <property type="match status" value="1"/>
</dbReference>
<dbReference type="Pfam" id="PF00931">
    <property type="entry name" value="NB-ARC"/>
    <property type="match status" value="1"/>
</dbReference>
<dbReference type="InterPro" id="IPR027417">
    <property type="entry name" value="P-loop_NTPase"/>
</dbReference>
<evidence type="ECO:0000256" key="5">
    <source>
        <dbReference type="SAM" id="Coils"/>
    </source>
</evidence>
<dbReference type="PRINTS" id="PR00364">
    <property type="entry name" value="DISEASERSIST"/>
</dbReference>
<organism evidence="8 9">
    <name type="scientific">Cajanus cajan</name>
    <name type="common">Pigeon pea</name>
    <name type="synonym">Cajanus indicus</name>
    <dbReference type="NCBI Taxonomy" id="3821"/>
    <lineage>
        <taxon>Eukaryota</taxon>
        <taxon>Viridiplantae</taxon>
        <taxon>Streptophyta</taxon>
        <taxon>Embryophyta</taxon>
        <taxon>Tracheophyta</taxon>
        <taxon>Spermatophyta</taxon>
        <taxon>Magnoliopsida</taxon>
        <taxon>eudicotyledons</taxon>
        <taxon>Gunneridae</taxon>
        <taxon>Pentapetalae</taxon>
        <taxon>rosids</taxon>
        <taxon>fabids</taxon>
        <taxon>Fabales</taxon>
        <taxon>Fabaceae</taxon>
        <taxon>Papilionoideae</taxon>
        <taxon>50 kb inversion clade</taxon>
        <taxon>NPAAA clade</taxon>
        <taxon>indigoferoid/millettioid clade</taxon>
        <taxon>Phaseoleae</taxon>
        <taxon>Cajanus</taxon>
    </lineage>
</organism>
<name>A0A151R6E7_CAJCA</name>
<dbReference type="Proteomes" id="UP000075243">
    <property type="component" value="Unassembled WGS sequence"/>
</dbReference>
<dbReference type="Gramene" id="C.cajan_39238.t">
    <property type="protein sequence ID" value="C.cajan_39238.t"/>
    <property type="gene ID" value="C.cajan_39238"/>
</dbReference>
<evidence type="ECO:0000256" key="3">
    <source>
        <dbReference type="ARBA" id="ARBA00022821"/>
    </source>
</evidence>
<gene>
    <name evidence="8" type="ORF">KK1_040653</name>
</gene>
<dbReference type="InterPro" id="IPR032675">
    <property type="entry name" value="LRR_dom_sf"/>
</dbReference>
<evidence type="ECO:0000256" key="4">
    <source>
        <dbReference type="ARBA" id="ARBA00022840"/>
    </source>
</evidence>
<dbReference type="GO" id="GO:0005524">
    <property type="term" value="F:ATP binding"/>
    <property type="evidence" value="ECO:0007669"/>
    <property type="project" value="UniProtKB-KW"/>
</dbReference>
<dbReference type="PANTHER" id="PTHR33463:SF196">
    <property type="entry name" value="NB-ARC DOMAIN DISEASE RESISTANCE PROTEIN"/>
    <property type="match status" value="1"/>
</dbReference>
<feature type="coiled-coil region" evidence="5">
    <location>
        <begin position="33"/>
        <end position="67"/>
    </location>
</feature>
<dbReference type="SUPFAM" id="SSF52540">
    <property type="entry name" value="P-loop containing nucleoside triphosphate hydrolases"/>
    <property type="match status" value="1"/>
</dbReference>
<keyword evidence="4" id="KW-0067">ATP-binding</keyword>
<reference evidence="8" key="1">
    <citation type="journal article" date="2012" name="Nat. Biotechnol.">
        <title>Draft genome sequence of pigeonpea (Cajanus cajan), an orphan legume crop of resource-poor farmers.</title>
        <authorList>
            <person name="Varshney R.K."/>
            <person name="Chen W."/>
            <person name="Li Y."/>
            <person name="Bharti A.K."/>
            <person name="Saxena R.K."/>
            <person name="Schlueter J.A."/>
            <person name="Donoghue M.T."/>
            <person name="Azam S."/>
            <person name="Fan G."/>
            <person name="Whaley A.M."/>
            <person name="Farmer A.D."/>
            <person name="Sheridan J."/>
            <person name="Iwata A."/>
            <person name="Tuteja R."/>
            <person name="Penmetsa R.V."/>
            <person name="Wu W."/>
            <person name="Upadhyaya H.D."/>
            <person name="Yang S.P."/>
            <person name="Shah T."/>
            <person name="Saxena K.B."/>
            <person name="Michael T."/>
            <person name="McCombie W.R."/>
            <person name="Yang B."/>
            <person name="Zhang G."/>
            <person name="Yang H."/>
            <person name="Wang J."/>
            <person name="Spillane C."/>
            <person name="Cook D.R."/>
            <person name="May G.D."/>
            <person name="Xu X."/>
            <person name="Jackson S.A."/>
        </authorList>
    </citation>
    <scope>NUCLEOTIDE SEQUENCE [LARGE SCALE GENOMIC DNA]</scope>
</reference>
<dbReference type="PANTHER" id="PTHR33463">
    <property type="entry name" value="NB-ARC DOMAIN-CONTAINING PROTEIN-RELATED"/>
    <property type="match status" value="1"/>
</dbReference>
<dbReference type="GO" id="GO:0043531">
    <property type="term" value="F:ADP binding"/>
    <property type="evidence" value="ECO:0007669"/>
    <property type="project" value="InterPro"/>
</dbReference>
<feature type="transmembrane region" description="Helical" evidence="6">
    <location>
        <begin position="919"/>
        <end position="938"/>
    </location>
</feature>
<protein>
    <submittedName>
        <fullName evidence="8">Disease resistance protein At4g27190 family</fullName>
    </submittedName>
</protein>
<evidence type="ECO:0000313" key="9">
    <source>
        <dbReference type="Proteomes" id="UP000075243"/>
    </source>
</evidence>
<dbReference type="InterPro" id="IPR050905">
    <property type="entry name" value="Plant_NBS-LRR"/>
</dbReference>
<sequence>MEPVLSIVEKVLGYVVRPVYKQVAYIFQYKQYVDELNHSVANLRREKDGLEHKVVDADSNLKKIEAKVTEWLLEVGEFESKFENFMKDEGHTKSRYPHLWNRHKLSRRSTKMSMKVKKQRDEAPDVDEVAYTENVTSNDVTYSNVGYMDFGSRKSTMNDILALLQDSTVRMIGLHGPGGVGKTTFVKEIATIARNKKMFNEVVIAEITANPNLQQIQEEIAYVLGLRLEGDGENVRADCIRRRLKKEKENTLIILDDLWDKLDLNKSKVMKKERPLGDYNRCKILLTSRNEKVLFDEMDVKSTFCIKELDDKDALMLLQKVAGIPNEMSKVKQEFLKYCAGIPMAIITVGRALRDKSDSVWEAALEKLKKQELVGMEKAMENSLKMSYDYLESEELKSIFLLCAQMGHQPLITDLVKYSFGLGILEGVYSLMEARDRIHTSIKKLKDSSLVLGGSSSNHFNIHNMVRDAALIPNSIFKRMKKLKVLILSGFHLSNLQDLIKGLSNLRMLCLERCNLDGNLSIIGTLKELRILSFSGSQIENFSTELWCLDKLQSLDTRNCCIQRMYLPNSISRLTSLEELYVRKCLIYSVVGKETNSPISLLSILKNLHQLKVVDLSLPCATVFPKDLFFENLYDYKIVIGDIEVLSGGDFRMPNKYEPFRSLALQLKDDTNNIHSQNGIKLLFKTVQNLLLGEINGVKNVIYELNLDGFPDLKHLSITNNFSIKHIFDPKDLAHPPDVFPNLESLCLYKLWNIEMICCGPVTDVSFTKLKTIKINMCAHLKNVISIYMVKLISCVETIDVSDCDSIEEIVNSDKVEFLRLHSLTLESLSASFTSFNSREEQDMVPPLFGKLVLLLLINVIIFFIDILNVYVLLQVTISNLHSLNLSSINIHKIWCDQSLSSFCFQNLIKLVVKDCNKLRYLCSLSVASGLSMLKILYVSGCHVMEKIFCTEGNGPHKLNFCSLVDVMCIKVQVFVFPKLEEIHLSKMEMVTDIWQTEMSVNSFCSLISVHIEECEKLEKIFPSHIEGWYASLKKLKVVNLRFCERMVEIIACKDGLEASNEPLVFPELISMKLDRLQNMERFYKGRHGIKCPKMNKLAMAYCEKLETFQIERSASTNEVAVFSTPKEVFPNLEYLYIDFDQPEKWLLSNTKMYRMHRLKELIISGKVSFDSLYQFLYRMPNLEKLSLHELMPSANIAPQERLETVLQLKELVLSSSFIEDIGLERHPFLRRLELLSLQECHKLSILAPPSVSLTYLTYLEVKYCGGLRDLMTFSTAKSLVQLKTMKVIHCDEIKEIISNEGNEKENIEIVFSNLITIELVTLKRLTSFCSNKNCIFKFPLLEILIVRECSKMETFSENLASAPKLQNNILAVEGEEEAKWQWERDLNGTIQKVFKDKVSFRYSEHLNNSRYPEFIEQLWHCNHLVLQNNFRNLKSLEIGCDSLEHVIPSHLLPCFENFEEIWVWNCSEARVIFNISDEKKTLGIIRLKRLSLYYLPKLEHVWDKDPEGIIDLQVLRVMSVTGCDSLKSLFPAGVAKKDVTCRLEELEVTECRELVEIFSKAAEAEGATKMCVFSSLTSLTLTELPKLKYFFPGSHTLECEEDDAEEQVLIEIEKVIQIPSLKKVSFSIGDIKVTWDRESAGGQLQFDQLEDFEEFLDAAPLYRFLHRVPSIQKLAFNRCRFKEMFSAERPNADYTPILLHLKGLELSYMNQLKSIGLEHSWLQPFLENLQTLQVKRCHSLPNLVPSSACTVSFTNLTYLEVSSCKGLIYLFTSSTTKSLGRLKRLKIKRCESVMEIVSREGDEPDEDEQIIFEQLQVLYLQELRQLRWFYPGNYTLRFPCLEQVHVIDCRWMKTFSPINIIDHSTKWFSAEYQYEKPHQCSDLNSTAHRIFEEKVRIPSLTYIHFEGCYISEFGPKAWSKFLKY</sequence>
<proteinExistence type="inferred from homology"/>
<keyword evidence="9" id="KW-1185">Reference proteome</keyword>
<dbReference type="InterPro" id="IPR057135">
    <property type="entry name" value="At4g27190-like_LRR"/>
</dbReference>
<dbReference type="SUPFAM" id="SSF52058">
    <property type="entry name" value="L domain-like"/>
    <property type="match status" value="2"/>
</dbReference>
<dbReference type="Gene3D" id="3.40.50.300">
    <property type="entry name" value="P-loop containing nucleotide triphosphate hydrolases"/>
    <property type="match status" value="1"/>
</dbReference>
<keyword evidence="6" id="KW-0812">Transmembrane</keyword>
<feature type="transmembrane region" description="Helical" evidence="6">
    <location>
        <begin position="852"/>
        <end position="874"/>
    </location>
</feature>
<dbReference type="EMBL" id="KQ484036">
    <property type="protein sequence ID" value="KYP38111.1"/>
    <property type="molecule type" value="Genomic_DNA"/>
</dbReference>
<keyword evidence="6" id="KW-1133">Transmembrane helix</keyword>
<evidence type="ECO:0000256" key="6">
    <source>
        <dbReference type="SAM" id="Phobius"/>
    </source>
</evidence>
<dbReference type="Gene3D" id="3.80.10.10">
    <property type="entry name" value="Ribonuclease Inhibitor"/>
    <property type="match status" value="5"/>
</dbReference>
<dbReference type="SUPFAM" id="SSF52047">
    <property type="entry name" value="RNI-like"/>
    <property type="match status" value="2"/>
</dbReference>
<keyword evidence="5" id="KW-0175">Coiled coil</keyword>
<evidence type="ECO:0000256" key="1">
    <source>
        <dbReference type="ARBA" id="ARBA00008894"/>
    </source>
</evidence>
<dbReference type="Pfam" id="PF23247">
    <property type="entry name" value="LRR_RPS2"/>
    <property type="match status" value="5"/>
</dbReference>
<dbReference type="InterPro" id="IPR042197">
    <property type="entry name" value="Apaf_helical"/>
</dbReference>
<keyword evidence="2" id="KW-0547">Nucleotide-binding</keyword>
<evidence type="ECO:0000259" key="7">
    <source>
        <dbReference type="SMART" id="SM00382"/>
    </source>
</evidence>
<comment type="similarity">
    <text evidence="1">Belongs to the disease resistance NB-LRR family.</text>
</comment>
<evidence type="ECO:0000313" key="8">
    <source>
        <dbReference type="EMBL" id="KYP38111.1"/>
    </source>
</evidence>
<keyword evidence="6" id="KW-0472">Membrane</keyword>
<dbReference type="SMART" id="SM00382">
    <property type="entry name" value="AAA"/>
    <property type="match status" value="1"/>
</dbReference>
<dbReference type="InterPro" id="IPR003593">
    <property type="entry name" value="AAA+_ATPase"/>
</dbReference>
<evidence type="ECO:0000256" key="2">
    <source>
        <dbReference type="ARBA" id="ARBA00022741"/>
    </source>
</evidence>
<feature type="domain" description="AAA+ ATPase" evidence="7">
    <location>
        <begin position="168"/>
        <end position="314"/>
    </location>
</feature>